<sequence length="188" mass="22235">MRPKTIDLKFTNGRDHLKKGPNSCRNYGFEKSRGDIINWFDSDDLYQPHALAEVVTHWQEGVDAVVVKVERFNSETGKTVDYNTIQSNTLIEDYLTGKITFYVCGPFWTRSFLEQQQDLFDPYIRNLDDWDFNLRMLYQKPHIVYLDQALIRYRKFHWSLSKALVHHNDAEIRSAFYAERKTCGLIKS</sequence>
<dbReference type="EMBL" id="CP113088">
    <property type="protein sequence ID" value="WAC01937.1"/>
    <property type="molecule type" value="Genomic_DNA"/>
</dbReference>
<dbReference type="PANTHER" id="PTHR43685:SF2">
    <property type="entry name" value="GLYCOSYLTRANSFERASE 2-LIKE DOMAIN-CONTAINING PROTEIN"/>
    <property type="match status" value="1"/>
</dbReference>
<organism evidence="2 3">
    <name type="scientific">Lacinutrix neustonica</name>
    <dbReference type="NCBI Taxonomy" id="2980107"/>
    <lineage>
        <taxon>Bacteria</taxon>
        <taxon>Pseudomonadati</taxon>
        <taxon>Bacteroidota</taxon>
        <taxon>Flavobacteriia</taxon>
        <taxon>Flavobacteriales</taxon>
        <taxon>Flavobacteriaceae</taxon>
        <taxon>Lacinutrix</taxon>
    </lineage>
</organism>
<feature type="domain" description="Glycosyltransferase 2-like" evidence="1">
    <location>
        <begin position="19"/>
        <end position="111"/>
    </location>
</feature>
<dbReference type="SUPFAM" id="SSF53448">
    <property type="entry name" value="Nucleotide-diphospho-sugar transferases"/>
    <property type="match status" value="1"/>
</dbReference>
<reference evidence="2" key="1">
    <citation type="submission" date="2022-11" db="EMBL/GenBank/DDBJ databases">
        <title>Lacinutrix neustonica HL-RS19T sp. nov., isolated from the surface microlayer sample of brackish Lake Shihwa.</title>
        <authorList>
            <person name="Choi J.Y."/>
            <person name="Hwang C.Y."/>
        </authorList>
    </citation>
    <scope>NUCLEOTIDE SEQUENCE</scope>
    <source>
        <strain evidence="2">HL-RS19</strain>
    </source>
</reference>
<dbReference type="RefSeq" id="WP_267676535.1">
    <property type="nucleotide sequence ID" value="NZ_CP113088.1"/>
</dbReference>
<dbReference type="InterPro" id="IPR029044">
    <property type="entry name" value="Nucleotide-diphossugar_trans"/>
</dbReference>
<proteinExistence type="predicted"/>
<accession>A0A9E8SDN4</accession>
<dbReference type="Gene3D" id="3.90.550.10">
    <property type="entry name" value="Spore Coat Polysaccharide Biosynthesis Protein SpsA, Chain A"/>
    <property type="match status" value="1"/>
</dbReference>
<dbReference type="KEGG" id="lnu:N7U66_19165"/>
<keyword evidence="2" id="KW-0808">Transferase</keyword>
<keyword evidence="3" id="KW-1185">Reference proteome</keyword>
<evidence type="ECO:0000313" key="3">
    <source>
        <dbReference type="Proteomes" id="UP001164705"/>
    </source>
</evidence>
<evidence type="ECO:0000259" key="1">
    <source>
        <dbReference type="Pfam" id="PF00535"/>
    </source>
</evidence>
<dbReference type="GO" id="GO:0016757">
    <property type="term" value="F:glycosyltransferase activity"/>
    <property type="evidence" value="ECO:0007669"/>
    <property type="project" value="UniProtKB-KW"/>
</dbReference>
<dbReference type="PANTHER" id="PTHR43685">
    <property type="entry name" value="GLYCOSYLTRANSFERASE"/>
    <property type="match status" value="1"/>
</dbReference>
<dbReference type="Pfam" id="PF00535">
    <property type="entry name" value="Glycos_transf_2"/>
    <property type="match status" value="1"/>
</dbReference>
<protein>
    <submittedName>
        <fullName evidence="2">Glycosyltransferase</fullName>
        <ecNumber evidence="2">2.4.-.-</ecNumber>
    </submittedName>
</protein>
<dbReference type="EC" id="2.4.-.-" evidence="2"/>
<evidence type="ECO:0000313" key="2">
    <source>
        <dbReference type="EMBL" id="WAC01937.1"/>
    </source>
</evidence>
<dbReference type="Proteomes" id="UP001164705">
    <property type="component" value="Chromosome"/>
</dbReference>
<name>A0A9E8SDN4_9FLAO</name>
<gene>
    <name evidence="2" type="ORF">N7U66_19165</name>
</gene>
<dbReference type="InterPro" id="IPR050834">
    <property type="entry name" value="Glycosyltransf_2"/>
</dbReference>
<keyword evidence="2" id="KW-0328">Glycosyltransferase</keyword>
<dbReference type="AlphaFoldDB" id="A0A9E8SDN4"/>
<dbReference type="InterPro" id="IPR001173">
    <property type="entry name" value="Glyco_trans_2-like"/>
</dbReference>